<reference evidence="2 3" key="1">
    <citation type="submission" date="2020-02" db="EMBL/GenBank/DDBJ databases">
        <authorList>
            <person name="Chen W.-M."/>
        </authorList>
    </citation>
    <scope>NUCLEOTIDE SEQUENCE [LARGE SCALE GENOMIC DNA]</scope>
    <source>
        <strain evidence="2 3">KMS-5</strain>
    </source>
</reference>
<evidence type="ECO:0000313" key="2">
    <source>
        <dbReference type="EMBL" id="NEY90732.1"/>
    </source>
</evidence>
<dbReference type="AlphaFoldDB" id="A0A6M0QW58"/>
<accession>A0A6M0QW58</accession>
<protein>
    <submittedName>
        <fullName evidence="2">HNH endonuclease</fullName>
    </submittedName>
</protein>
<dbReference type="RefSeq" id="WP_164625481.1">
    <property type="nucleotide sequence ID" value="NZ_JAAIVJ010000005.1"/>
</dbReference>
<sequence>MKAVFIASSHSAYDDRPGELYHFPNRNYLSVAAKTVGDWVIFYQGRRGGISGYYAVQRVERIVPDPTDPSHSYAILDRASLLSFERPVPRFRANNTPYERGLPKARGKNTSSVRLISDADFAAIIDEGLREDITPDTLPREGPLPQPLQPGFAEAQTGFVPLGNADRVQILASRAFRDRAFARQVKSAYGARCAMSGLMLRNGGGRPEVEAAHIVPVEARGPDTVRNGLALSGTVHWMFDRGLVSVDDDMTLLIAKDSVASDIAARLFVPDRRLILPADAGKAPHPAYLKWHRDTCFKG</sequence>
<keyword evidence="3" id="KW-1185">Reference proteome</keyword>
<evidence type="ECO:0000259" key="1">
    <source>
        <dbReference type="Pfam" id="PF13391"/>
    </source>
</evidence>
<evidence type="ECO:0000313" key="3">
    <source>
        <dbReference type="Proteomes" id="UP000477782"/>
    </source>
</evidence>
<gene>
    <name evidence="2" type="ORF">G4Z14_10530</name>
</gene>
<organism evidence="2 3">
    <name type="scientific">Tabrizicola oligotrophica</name>
    <dbReference type="NCBI Taxonomy" id="2710650"/>
    <lineage>
        <taxon>Bacteria</taxon>
        <taxon>Pseudomonadati</taxon>
        <taxon>Pseudomonadota</taxon>
        <taxon>Alphaproteobacteria</taxon>
        <taxon>Rhodobacterales</taxon>
        <taxon>Paracoccaceae</taxon>
        <taxon>Tabrizicola</taxon>
    </lineage>
</organism>
<dbReference type="Pfam" id="PF13391">
    <property type="entry name" value="HNH_2"/>
    <property type="match status" value="1"/>
</dbReference>
<dbReference type="Proteomes" id="UP000477782">
    <property type="component" value="Unassembled WGS sequence"/>
</dbReference>
<dbReference type="EMBL" id="JAAIVJ010000005">
    <property type="protein sequence ID" value="NEY90732.1"/>
    <property type="molecule type" value="Genomic_DNA"/>
</dbReference>
<keyword evidence="2" id="KW-0540">Nuclease</keyword>
<proteinExistence type="predicted"/>
<keyword evidence="2" id="KW-0255">Endonuclease</keyword>
<dbReference type="InterPro" id="IPR003615">
    <property type="entry name" value="HNH_nuc"/>
</dbReference>
<keyword evidence="2" id="KW-0378">Hydrolase</keyword>
<name>A0A6M0QW58_9RHOB</name>
<feature type="domain" description="HNH nuclease" evidence="1">
    <location>
        <begin position="193"/>
        <end position="247"/>
    </location>
</feature>
<comment type="caution">
    <text evidence="2">The sequence shown here is derived from an EMBL/GenBank/DDBJ whole genome shotgun (WGS) entry which is preliminary data.</text>
</comment>
<dbReference type="GO" id="GO:0004519">
    <property type="term" value="F:endonuclease activity"/>
    <property type="evidence" value="ECO:0007669"/>
    <property type="project" value="UniProtKB-KW"/>
</dbReference>